<gene>
    <name evidence="3" type="ORF">HPB48_014637</name>
</gene>
<dbReference type="Gene3D" id="1.25.40.420">
    <property type="match status" value="1"/>
</dbReference>
<sequence length="375" mass="41830">MNTRDEHNEAENTLSAPGGWCCSEMEISNFNYTWTIKNFSFYGQKCGEKVESAIFPSGCREDVKWCLDVYPNGNSENYKGFISVFLRLVECRDNEVDAKYTFSILDFEGNVANTCSSNQPNRFLLGGSWGWSKFVSREALFESTSRFLHSDSLTILCNVSVSAGKAVTVSGQNTASEVDVTVPSVQLSEDLGRLLQSEQFGDVVFNLGGRELRAHKNILVARCPVFASMFEHEMTESIQNRVDITDIDHEVFREMLRFIYTGRAPDIDKFPMDLLVAADKYALERLKAMCERAVTSSLSEDNAAEVLVFSDMHSAHQLKAQALKYICAHASDVKKTAGWKNMLSGNPALALEVSTALISRATSPVGPHAKRRKYD</sequence>
<keyword evidence="4" id="KW-1185">Reference proteome</keyword>
<dbReference type="Gene3D" id="3.30.710.10">
    <property type="entry name" value="Potassium Channel Kv1.1, Chain A"/>
    <property type="match status" value="1"/>
</dbReference>
<comment type="caution">
    <text evidence="3">The sequence shown here is derived from an EMBL/GenBank/DDBJ whole genome shotgun (WGS) entry which is preliminary data.</text>
</comment>
<dbReference type="GO" id="GO:0030163">
    <property type="term" value="P:protein catabolic process"/>
    <property type="evidence" value="ECO:0007669"/>
    <property type="project" value="UniProtKB-ARBA"/>
</dbReference>
<dbReference type="EMBL" id="JABSTR010000007">
    <property type="protein sequence ID" value="KAH9375753.1"/>
    <property type="molecule type" value="Genomic_DNA"/>
</dbReference>
<dbReference type="InterPro" id="IPR011333">
    <property type="entry name" value="SKP1/BTB/POZ_sf"/>
</dbReference>
<proteinExistence type="predicted"/>
<dbReference type="SMART" id="SM00225">
    <property type="entry name" value="BTB"/>
    <property type="match status" value="1"/>
</dbReference>
<dbReference type="Proteomes" id="UP000821853">
    <property type="component" value="Chromosome 5"/>
</dbReference>
<evidence type="ECO:0000259" key="2">
    <source>
        <dbReference type="PROSITE" id="PS50144"/>
    </source>
</evidence>
<dbReference type="Pfam" id="PF22486">
    <property type="entry name" value="MATH_2"/>
    <property type="match status" value="1"/>
</dbReference>
<dbReference type="SUPFAM" id="SSF54695">
    <property type="entry name" value="POZ domain"/>
    <property type="match status" value="1"/>
</dbReference>
<dbReference type="SMART" id="SM00061">
    <property type="entry name" value="MATH"/>
    <property type="match status" value="1"/>
</dbReference>
<dbReference type="VEuPathDB" id="VectorBase:HLOH_041150"/>
<accession>A0A9J6GLC4</accession>
<feature type="domain" description="BTB" evidence="1">
    <location>
        <begin position="201"/>
        <end position="263"/>
    </location>
</feature>
<name>A0A9J6GLC4_HAELO</name>
<organism evidence="3 4">
    <name type="scientific">Haemaphysalis longicornis</name>
    <name type="common">Bush tick</name>
    <dbReference type="NCBI Taxonomy" id="44386"/>
    <lineage>
        <taxon>Eukaryota</taxon>
        <taxon>Metazoa</taxon>
        <taxon>Ecdysozoa</taxon>
        <taxon>Arthropoda</taxon>
        <taxon>Chelicerata</taxon>
        <taxon>Arachnida</taxon>
        <taxon>Acari</taxon>
        <taxon>Parasitiformes</taxon>
        <taxon>Ixodida</taxon>
        <taxon>Ixodoidea</taxon>
        <taxon>Ixodidae</taxon>
        <taxon>Haemaphysalinae</taxon>
        <taxon>Haemaphysalis</taxon>
    </lineage>
</organism>
<evidence type="ECO:0008006" key="5">
    <source>
        <dbReference type="Google" id="ProtNLM"/>
    </source>
</evidence>
<feature type="domain" description="MATH" evidence="2">
    <location>
        <begin position="29"/>
        <end position="159"/>
    </location>
</feature>
<dbReference type="PROSITE" id="PS50097">
    <property type="entry name" value="BTB"/>
    <property type="match status" value="1"/>
</dbReference>
<dbReference type="FunFam" id="3.30.710.10:FF:000159">
    <property type="entry name" value="Speckle-type POZ protein B"/>
    <property type="match status" value="1"/>
</dbReference>
<dbReference type="InterPro" id="IPR002083">
    <property type="entry name" value="MATH/TRAF_dom"/>
</dbReference>
<dbReference type="AlphaFoldDB" id="A0A9J6GLC4"/>
<dbReference type="PANTHER" id="PTHR24413">
    <property type="entry name" value="SPECKLE-TYPE POZ PROTEIN"/>
    <property type="match status" value="1"/>
</dbReference>
<dbReference type="OrthoDB" id="6418792at2759"/>
<dbReference type="SUPFAM" id="SSF49599">
    <property type="entry name" value="TRAF domain-like"/>
    <property type="match status" value="1"/>
</dbReference>
<reference evidence="3 4" key="1">
    <citation type="journal article" date="2020" name="Cell">
        <title>Large-Scale Comparative Analyses of Tick Genomes Elucidate Their Genetic Diversity and Vector Capacities.</title>
        <authorList>
            <consortium name="Tick Genome and Microbiome Consortium (TIGMIC)"/>
            <person name="Jia N."/>
            <person name="Wang J."/>
            <person name="Shi W."/>
            <person name="Du L."/>
            <person name="Sun Y."/>
            <person name="Zhan W."/>
            <person name="Jiang J.F."/>
            <person name="Wang Q."/>
            <person name="Zhang B."/>
            <person name="Ji P."/>
            <person name="Bell-Sakyi L."/>
            <person name="Cui X.M."/>
            <person name="Yuan T.T."/>
            <person name="Jiang B.G."/>
            <person name="Yang W.F."/>
            <person name="Lam T.T."/>
            <person name="Chang Q.C."/>
            <person name="Ding S.J."/>
            <person name="Wang X.J."/>
            <person name="Zhu J.G."/>
            <person name="Ruan X.D."/>
            <person name="Zhao L."/>
            <person name="Wei J.T."/>
            <person name="Ye R.Z."/>
            <person name="Que T.C."/>
            <person name="Du C.H."/>
            <person name="Zhou Y.H."/>
            <person name="Cheng J.X."/>
            <person name="Dai P.F."/>
            <person name="Guo W.B."/>
            <person name="Han X.H."/>
            <person name="Huang E.J."/>
            <person name="Li L.F."/>
            <person name="Wei W."/>
            <person name="Gao Y.C."/>
            <person name="Liu J.Z."/>
            <person name="Shao H.Z."/>
            <person name="Wang X."/>
            <person name="Wang C.C."/>
            <person name="Yang T.C."/>
            <person name="Huo Q.B."/>
            <person name="Li W."/>
            <person name="Chen H.Y."/>
            <person name="Chen S.E."/>
            <person name="Zhou L.G."/>
            <person name="Ni X.B."/>
            <person name="Tian J.H."/>
            <person name="Sheng Y."/>
            <person name="Liu T."/>
            <person name="Pan Y.S."/>
            <person name="Xia L.Y."/>
            <person name="Li J."/>
            <person name="Zhao F."/>
            <person name="Cao W.C."/>
        </authorList>
    </citation>
    <scope>NUCLEOTIDE SEQUENCE [LARGE SCALE GENOMIC DNA]</scope>
    <source>
        <strain evidence="3">HaeL-2018</strain>
    </source>
</reference>
<dbReference type="InterPro" id="IPR000210">
    <property type="entry name" value="BTB/POZ_dom"/>
</dbReference>
<evidence type="ECO:0000259" key="1">
    <source>
        <dbReference type="PROSITE" id="PS50097"/>
    </source>
</evidence>
<dbReference type="Pfam" id="PF00651">
    <property type="entry name" value="BTB"/>
    <property type="match status" value="1"/>
</dbReference>
<protein>
    <recommendedName>
        <fullName evidence="5">Speckle-type POZ protein</fullName>
    </recommendedName>
</protein>
<dbReference type="Gene3D" id="2.60.210.10">
    <property type="entry name" value="Apoptosis, Tumor Necrosis Factor Receptor Associated Protein 2, Chain A"/>
    <property type="match status" value="1"/>
</dbReference>
<dbReference type="InterPro" id="IPR008974">
    <property type="entry name" value="TRAF-like"/>
</dbReference>
<evidence type="ECO:0000313" key="4">
    <source>
        <dbReference type="Proteomes" id="UP000821853"/>
    </source>
</evidence>
<evidence type="ECO:0000313" key="3">
    <source>
        <dbReference type="EMBL" id="KAH9375753.1"/>
    </source>
</evidence>
<dbReference type="PROSITE" id="PS50144">
    <property type="entry name" value="MATH"/>
    <property type="match status" value="1"/>
</dbReference>